<evidence type="ECO:0000313" key="3">
    <source>
        <dbReference type="EMBL" id="TVU15191.1"/>
    </source>
</evidence>
<dbReference type="PANTHER" id="PTHR31549:SF23">
    <property type="entry name" value="OS03G0591600 PROTEIN"/>
    <property type="match status" value="1"/>
</dbReference>
<organism evidence="3 4">
    <name type="scientific">Eragrostis curvula</name>
    <name type="common">weeping love grass</name>
    <dbReference type="NCBI Taxonomy" id="38414"/>
    <lineage>
        <taxon>Eukaryota</taxon>
        <taxon>Viridiplantae</taxon>
        <taxon>Streptophyta</taxon>
        <taxon>Embryophyta</taxon>
        <taxon>Tracheophyta</taxon>
        <taxon>Spermatophyta</taxon>
        <taxon>Magnoliopsida</taxon>
        <taxon>Liliopsida</taxon>
        <taxon>Poales</taxon>
        <taxon>Poaceae</taxon>
        <taxon>PACMAD clade</taxon>
        <taxon>Chloridoideae</taxon>
        <taxon>Eragrostideae</taxon>
        <taxon>Eragrostidinae</taxon>
        <taxon>Eragrostis</taxon>
    </lineage>
</organism>
<feature type="region of interest" description="Disordered" evidence="1">
    <location>
        <begin position="269"/>
        <end position="288"/>
    </location>
</feature>
<evidence type="ECO:0000256" key="2">
    <source>
        <dbReference type="SAM" id="Phobius"/>
    </source>
</evidence>
<dbReference type="InterPro" id="IPR004158">
    <property type="entry name" value="DUF247_pln"/>
</dbReference>
<dbReference type="OrthoDB" id="2356035at2759"/>
<sequence length="558" mass="62851">MAPRSVLPFDETQWITRIRRILDEEIELCDDQPISIFDVPKALLSTKPEAYIPQLVSFGPYHHCREELCDMERYKLSAAKRAQIQLPGMDLQQLVFNFTKLEHRIRAHYHRSVKETIIFIAIRILDLLIVCRHLNLSKETLGWMMAIDVSFLLEFLQTLNKNNNERALQMIPSRMSHLVDLSRRTSSHSMLLRDIVMLENQVPLFLLHKAIELRSSSAQPAQSVLSSMLIGFFQEVSTFRGLGCPCTDINQHVHLLDFLYSNMVPRCTDTEESSGTTEEAQEESHCKHNHRKRATLNSIMGFLVKRGSKLISVLIDFMAGILLKFVASLPCLSVLSQPIEQLAQATEPSRAPDVQNKNLSPLLEEIAVPSVTELAYAGVKFCPTVGDLSMIDFSSESVTLHLPVIGVDVNSEVVLRNLVAYEASVGTGALKLARYVELMNGIIDTQEDAQLLRECGIILNHLKSDQEVAELWNGMTRSVRLTRVPALDKVIDDLNKHYNSCWKVKIRTFVKVHVLGSRELLGGVVVILLLLFMGLQVFCVARGCVPAPYRMASRKVGA</sequence>
<dbReference type="Gramene" id="TVU15191">
    <property type="protein sequence ID" value="TVU15191"/>
    <property type="gene ID" value="EJB05_38698"/>
</dbReference>
<gene>
    <name evidence="3" type="ORF">EJB05_38698</name>
</gene>
<name>A0A5J9TX01_9POAL</name>
<evidence type="ECO:0000256" key="1">
    <source>
        <dbReference type="SAM" id="MobiDB-lite"/>
    </source>
</evidence>
<dbReference type="AlphaFoldDB" id="A0A5J9TX01"/>
<dbReference type="Pfam" id="PF03140">
    <property type="entry name" value="DUF247"/>
    <property type="match status" value="1"/>
</dbReference>
<protein>
    <submittedName>
        <fullName evidence="3">Uncharacterized protein</fullName>
    </submittedName>
</protein>
<keyword evidence="2" id="KW-0812">Transmembrane</keyword>
<comment type="caution">
    <text evidence="3">The sequence shown here is derived from an EMBL/GenBank/DDBJ whole genome shotgun (WGS) entry which is preliminary data.</text>
</comment>
<feature type="transmembrane region" description="Helical" evidence="2">
    <location>
        <begin position="520"/>
        <end position="545"/>
    </location>
</feature>
<dbReference type="PANTHER" id="PTHR31549">
    <property type="entry name" value="PROTEIN, PUTATIVE (DUF247)-RELATED-RELATED"/>
    <property type="match status" value="1"/>
</dbReference>
<dbReference type="Proteomes" id="UP000324897">
    <property type="component" value="Unassembled WGS sequence"/>
</dbReference>
<keyword evidence="2" id="KW-0472">Membrane</keyword>
<keyword evidence="4" id="KW-1185">Reference proteome</keyword>
<keyword evidence="2" id="KW-1133">Transmembrane helix</keyword>
<reference evidence="3 4" key="1">
    <citation type="journal article" date="2019" name="Sci. Rep.">
        <title>A high-quality genome of Eragrostis curvula grass provides insights into Poaceae evolution and supports new strategies to enhance forage quality.</title>
        <authorList>
            <person name="Carballo J."/>
            <person name="Santos B.A.C.M."/>
            <person name="Zappacosta D."/>
            <person name="Garbus I."/>
            <person name="Selva J.P."/>
            <person name="Gallo C.A."/>
            <person name="Diaz A."/>
            <person name="Albertini E."/>
            <person name="Caccamo M."/>
            <person name="Echenique V."/>
        </authorList>
    </citation>
    <scope>NUCLEOTIDE SEQUENCE [LARGE SCALE GENOMIC DNA]</scope>
    <source>
        <strain evidence="4">cv. Victoria</strain>
        <tissue evidence="3">Leaf</tissue>
    </source>
</reference>
<accession>A0A5J9TX01</accession>
<evidence type="ECO:0000313" key="4">
    <source>
        <dbReference type="Proteomes" id="UP000324897"/>
    </source>
</evidence>
<feature type="non-terminal residue" evidence="3">
    <location>
        <position position="1"/>
    </location>
</feature>
<dbReference type="EMBL" id="RWGY01000031">
    <property type="protein sequence ID" value="TVU15191.1"/>
    <property type="molecule type" value="Genomic_DNA"/>
</dbReference>
<proteinExistence type="predicted"/>